<dbReference type="GO" id="GO:0045493">
    <property type="term" value="P:xylan catabolic process"/>
    <property type="evidence" value="ECO:0007669"/>
    <property type="project" value="UniProtKB-KW"/>
</dbReference>
<comment type="subcellular location">
    <subcellularLocation>
        <location evidence="1">Secreted</location>
    </subcellularLocation>
</comment>
<dbReference type="AlphaFoldDB" id="A0A7X6DG47"/>
<keyword evidence="5" id="KW-0378">Hydrolase</keyword>
<evidence type="ECO:0000313" key="11">
    <source>
        <dbReference type="Proteomes" id="UP000521868"/>
    </source>
</evidence>
<proteinExistence type="predicted"/>
<feature type="compositionally biased region" description="Basic residues" evidence="8">
    <location>
        <begin position="37"/>
        <end position="51"/>
    </location>
</feature>
<dbReference type="InterPro" id="IPR043595">
    <property type="entry name" value="FaeB/C/D"/>
</dbReference>
<evidence type="ECO:0000313" key="10">
    <source>
        <dbReference type="EMBL" id="NKE66544.1"/>
    </source>
</evidence>
<evidence type="ECO:0000256" key="1">
    <source>
        <dbReference type="ARBA" id="ARBA00004613"/>
    </source>
</evidence>
<evidence type="ECO:0000256" key="2">
    <source>
        <dbReference type="ARBA" id="ARBA00022525"/>
    </source>
</evidence>
<feature type="signal peptide" evidence="9">
    <location>
        <begin position="1"/>
        <end position="24"/>
    </location>
</feature>
<dbReference type="Gene3D" id="3.40.50.1820">
    <property type="entry name" value="alpha/beta hydrolase"/>
    <property type="match status" value="1"/>
</dbReference>
<organism evidence="10 11">
    <name type="scientific">Ramlibacter lithotrophicus</name>
    <dbReference type="NCBI Taxonomy" id="2606681"/>
    <lineage>
        <taxon>Bacteria</taxon>
        <taxon>Pseudomonadati</taxon>
        <taxon>Pseudomonadota</taxon>
        <taxon>Betaproteobacteria</taxon>
        <taxon>Burkholderiales</taxon>
        <taxon>Comamonadaceae</taxon>
        <taxon>Ramlibacter</taxon>
    </lineage>
</organism>
<dbReference type="GO" id="GO:0005576">
    <property type="term" value="C:extracellular region"/>
    <property type="evidence" value="ECO:0007669"/>
    <property type="project" value="UniProtKB-SubCell"/>
</dbReference>
<dbReference type="PANTHER" id="PTHR38050">
    <property type="match status" value="1"/>
</dbReference>
<feature type="compositionally biased region" description="Basic and acidic residues" evidence="8">
    <location>
        <begin position="96"/>
        <end position="106"/>
    </location>
</feature>
<evidence type="ECO:0000256" key="8">
    <source>
        <dbReference type="SAM" id="MobiDB-lite"/>
    </source>
</evidence>
<reference evidence="10 11" key="1">
    <citation type="journal article" date="2020" name="Nature">
        <title>Bacterial chemolithoautotrophy via manganese oxidation.</title>
        <authorList>
            <person name="Yu H."/>
            <person name="Leadbetter J.R."/>
        </authorList>
    </citation>
    <scope>NUCLEOTIDE SEQUENCE [LARGE SCALE GENOMIC DNA]</scope>
    <source>
        <strain evidence="10 11">RBP-1</strain>
    </source>
</reference>
<dbReference type="Proteomes" id="UP000521868">
    <property type="component" value="Unassembled WGS sequence"/>
</dbReference>
<keyword evidence="2" id="KW-0964">Secreted</keyword>
<dbReference type="InterPro" id="IPR010126">
    <property type="entry name" value="Esterase_phb"/>
</dbReference>
<dbReference type="RefSeq" id="WP_168107645.1">
    <property type="nucleotide sequence ID" value="NZ_VTOX01000003.1"/>
</dbReference>
<keyword evidence="7" id="KW-0624">Polysaccharide degradation</keyword>
<keyword evidence="4 9" id="KW-0732">Signal</keyword>
<feature type="compositionally biased region" description="Low complexity" evidence="8">
    <location>
        <begin position="24"/>
        <end position="36"/>
    </location>
</feature>
<sequence>MRKHHLVATVALAVLGLAAPVAHAAGDATSRPVAGKTAKKSVKKSVRKASRKPAAPQPRTASGTARSKLAAQPARKPVAAGRSVQLPAQTISAAQHRTDVRSRLTRPGDYRFALQHDGRTRTYRVHVPPGLDFHEPAPLLVALHGGGAGEQANAGLYGLAHESDRQRFVTVFPDAYKAPGSRAAWNGADPASTDDVGFIEKVVDNVFRQLSISRLEIYAAGMADGGSMAYRLACERPHLFRAVASVGGPDPTTQCAPDKPVSVLHFQAKNDAATVLASLGGAGGSGSGQGTQAAAATAAKWAKLNGCMEAPQRILDMSGAYCEAYSYCRQQTEVRLCVTDGGGPAWPGAPKPGARPASHAISATSTMWGFFSSR</sequence>
<gene>
    <name evidence="10" type="ORF">RAMLITH_11985</name>
</gene>
<feature type="compositionally biased region" description="Polar residues" evidence="8">
    <location>
        <begin position="86"/>
        <end position="95"/>
    </location>
</feature>
<evidence type="ECO:0000256" key="6">
    <source>
        <dbReference type="ARBA" id="ARBA00023277"/>
    </source>
</evidence>
<name>A0A7X6DG47_9BURK</name>
<accession>A0A7X6DG47</accession>
<dbReference type="EMBL" id="VTOX01000003">
    <property type="protein sequence ID" value="NKE66544.1"/>
    <property type="molecule type" value="Genomic_DNA"/>
</dbReference>
<dbReference type="InterPro" id="IPR029058">
    <property type="entry name" value="AB_hydrolase_fold"/>
</dbReference>
<feature type="chain" id="PRO_5031279728" evidence="9">
    <location>
        <begin position="25"/>
        <end position="374"/>
    </location>
</feature>
<protein>
    <submittedName>
        <fullName evidence="10">Poly(3-hydroxybutyrate) depolymerase</fullName>
    </submittedName>
</protein>
<dbReference type="PANTHER" id="PTHR38050:SF2">
    <property type="entry name" value="FERULOYL ESTERASE C-RELATED"/>
    <property type="match status" value="1"/>
</dbReference>
<keyword evidence="6" id="KW-0119">Carbohydrate metabolism</keyword>
<evidence type="ECO:0000256" key="5">
    <source>
        <dbReference type="ARBA" id="ARBA00022801"/>
    </source>
</evidence>
<evidence type="ECO:0000256" key="4">
    <source>
        <dbReference type="ARBA" id="ARBA00022729"/>
    </source>
</evidence>
<dbReference type="GO" id="GO:0030600">
    <property type="term" value="F:feruloyl esterase activity"/>
    <property type="evidence" value="ECO:0007669"/>
    <property type="project" value="InterPro"/>
</dbReference>
<evidence type="ECO:0000256" key="7">
    <source>
        <dbReference type="ARBA" id="ARBA00023326"/>
    </source>
</evidence>
<comment type="caution">
    <text evidence="10">The sequence shown here is derived from an EMBL/GenBank/DDBJ whole genome shotgun (WGS) entry which is preliminary data.</text>
</comment>
<feature type="region of interest" description="Disordered" evidence="8">
    <location>
        <begin position="24"/>
        <end position="106"/>
    </location>
</feature>
<keyword evidence="11" id="KW-1185">Reference proteome</keyword>
<keyword evidence="3" id="KW-0858">Xylan degradation</keyword>
<evidence type="ECO:0000256" key="3">
    <source>
        <dbReference type="ARBA" id="ARBA00022651"/>
    </source>
</evidence>
<dbReference type="SUPFAM" id="SSF53474">
    <property type="entry name" value="alpha/beta-Hydrolases"/>
    <property type="match status" value="1"/>
</dbReference>
<dbReference type="Pfam" id="PF10503">
    <property type="entry name" value="Esterase_PHB"/>
    <property type="match status" value="1"/>
</dbReference>
<evidence type="ECO:0000256" key="9">
    <source>
        <dbReference type="SAM" id="SignalP"/>
    </source>
</evidence>